<organism evidence="4 5">
    <name type="scientific">Ohtaekwangia kribbensis</name>
    <dbReference type="NCBI Taxonomy" id="688913"/>
    <lineage>
        <taxon>Bacteria</taxon>
        <taxon>Pseudomonadati</taxon>
        <taxon>Bacteroidota</taxon>
        <taxon>Cytophagia</taxon>
        <taxon>Cytophagales</taxon>
        <taxon>Fulvivirgaceae</taxon>
        <taxon>Ohtaekwangia</taxon>
    </lineage>
</organism>
<feature type="chain" id="PRO_5045300073" evidence="3">
    <location>
        <begin position="21"/>
        <end position="974"/>
    </location>
</feature>
<proteinExistence type="predicted"/>
<keyword evidence="5" id="KW-1185">Reference proteome</keyword>
<keyword evidence="2 4" id="KW-0378">Hydrolase</keyword>
<gene>
    <name evidence="4" type="ORF">ACFQ21_02560</name>
</gene>
<evidence type="ECO:0000256" key="3">
    <source>
        <dbReference type="SAM" id="SignalP"/>
    </source>
</evidence>
<dbReference type="InterPro" id="IPR008979">
    <property type="entry name" value="Galactose-bd-like_sf"/>
</dbReference>
<dbReference type="EMBL" id="JBHTKA010000001">
    <property type="protein sequence ID" value="MFD0998164.1"/>
    <property type="molecule type" value="Genomic_DNA"/>
</dbReference>
<protein>
    <submittedName>
        <fullName evidence="4">Glycosyl hydrolase</fullName>
    </submittedName>
</protein>
<dbReference type="Pfam" id="PF17132">
    <property type="entry name" value="Glyco_hydro_106"/>
    <property type="match status" value="1"/>
</dbReference>
<dbReference type="GO" id="GO:0016787">
    <property type="term" value="F:hydrolase activity"/>
    <property type="evidence" value="ECO:0007669"/>
    <property type="project" value="UniProtKB-KW"/>
</dbReference>
<dbReference type="PANTHER" id="PTHR43817:SF1">
    <property type="entry name" value="HYDROLASE, FAMILY 43, PUTATIVE (AFU_ORTHOLOGUE AFUA_3G01660)-RELATED"/>
    <property type="match status" value="1"/>
</dbReference>
<feature type="signal peptide" evidence="3">
    <location>
        <begin position="1"/>
        <end position="20"/>
    </location>
</feature>
<accession>A0ABW3JWC9</accession>
<evidence type="ECO:0000313" key="4">
    <source>
        <dbReference type="EMBL" id="MFD0998164.1"/>
    </source>
</evidence>
<dbReference type="RefSeq" id="WP_377574395.1">
    <property type="nucleotide sequence ID" value="NZ_JBHTKA010000001.1"/>
</dbReference>
<dbReference type="NCBIfam" id="NF045579">
    <property type="entry name" value="rhamnoside_JR"/>
    <property type="match status" value="1"/>
</dbReference>
<sequence length="974" mass="109175">MAFRVIMISALFAVSTMALTGFVFTNPSVLHTQSTVATDTSLSPATFRQPPSQYGIRCWWWWLNGNVTKEAITRDLEAMKAKGFSGACIVDAGGQNQQGNGNVPEGPMFGTPAWRELFTHAVTEAHRLGLVLSLSIQSGWNLGGPDVTPAEATKHITWSEITVAGPLKKYQTLPKPISKDNFYKDIVVIAFPKRSIPATRQPIRDLAVKAAFKEGSRSGYDTEKLLEDVPASPGEEDTAIKDIIVLQSKLDASGKLRWHVPAGNWTIMRFGYTTSGAEVSTSSGKWQGRVIDYMNERYFNRYWNTHVEPLLKDIGPLAGTTLTHLQTDSWECGGINWSDNFAAEFRKRRGYDIYTYLPIIAGKILHNRQTSNAFLADFRKTIGDCIAEHHYRVFAEHAAKHNMGIQPESAGPHAGPLDGLKNYSYNDIMLSEFWSPSPHRSKIEERFFVKQASSAAHIYNKRLVAAESFTTIGRHWNDIPWATMKPAFDHEVCSGLNLVLLHTFTCSPKEMGLPGQEYFAGTHINPNITWWEHANGFFDYLKRCQYIMQQPGNTVTDVVYYYGDHVPNIGHLKEDDPAHILPGYDYDLINEDRLQALTVHNGKLALPHGTTYRLLVIPANKILSLAALRKIKTLVTNGAVVVGPQPEDMISLSNRQKSMEEFRRLTGELWGNSIATAGVHKVGKGKVVWGQSARNVLAAMNIQPDFEITENPANGAFDYIHRSIQGNDIYFISSQNENETSATFSFRVSGKQPEFWNAVTGEVKTVKAFQQQDDRTIIPVQFDPYGSVFVVFRDDIPSSVKGVVSDNTWHYKTATTLKGPWQVKFDNLRMGTPAFVTFDTLTSWTKRKEPGVANYAGKAIYTTSFDFPSYKENVRYFLELGNVQDVGIARVRFNNEDLGILWTPPFRIEITKPLRAKANQLQVEVTNSWRNRLVGDRGLSAEKRYTKTNITIKPEWTLLDAGLLGPVKITTISP</sequence>
<name>A0ABW3JWC9_9BACT</name>
<evidence type="ECO:0000256" key="1">
    <source>
        <dbReference type="ARBA" id="ARBA00022729"/>
    </source>
</evidence>
<dbReference type="CDD" id="cd03143">
    <property type="entry name" value="A4_beta-galactosidase_middle_domain"/>
    <property type="match status" value="1"/>
</dbReference>
<keyword evidence="1 3" id="KW-0732">Signal</keyword>
<dbReference type="PANTHER" id="PTHR43817">
    <property type="entry name" value="GLYCOSYL HYDROLASE"/>
    <property type="match status" value="1"/>
</dbReference>
<evidence type="ECO:0000256" key="2">
    <source>
        <dbReference type="ARBA" id="ARBA00022801"/>
    </source>
</evidence>
<dbReference type="Gene3D" id="2.60.120.260">
    <property type="entry name" value="Galactose-binding domain-like"/>
    <property type="match status" value="1"/>
</dbReference>
<dbReference type="Proteomes" id="UP001597112">
    <property type="component" value="Unassembled WGS sequence"/>
</dbReference>
<comment type="caution">
    <text evidence="4">The sequence shown here is derived from an EMBL/GenBank/DDBJ whole genome shotgun (WGS) entry which is preliminary data.</text>
</comment>
<evidence type="ECO:0000313" key="5">
    <source>
        <dbReference type="Proteomes" id="UP001597112"/>
    </source>
</evidence>
<dbReference type="SUPFAM" id="SSF49785">
    <property type="entry name" value="Galactose-binding domain-like"/>
    <property type="match status" value="1"/>
</dbReference>
<reference evidence="5" key="1">
    <citation type="journal article" date="2019" name="Int. J. Syst. Evol. Microbiol.">
        <title>The Global Catalogue of Microorganisms (GCM) 10K type strain sequencing project: providing services to taxonomists for standard genome sequencing and annotation.</title>
        <authorList>
            <consortium name="The Broad Institute Genomics Platform"/>
            <consortium name="The Broad Institute Genome Sequencing Center for Infectious Disease"/>
            <person name="Wu L."/>
            <person name="Ma J."/>
        </authorList>
    </citation>
    <scope>NUCLEOTIDE SEQUENCE [LARGE SCALE GENOMIC DNA]</scope>
    <source>
        <strain evidence="5">CCUG 58938</strain>
    </source>
</reference>